<keyword evidence="3" id="KW-0547">Nucleotide-binding</keyword>
<evidence type="ECO:0000313" key="9">
    <source>
        <dbReference type="Proteomes" id="UP000704762"/>
    </source>
</evidence>
<keyword evidence="9" id="KW-1185">Reference proteome</keyword>
<reference evidence="8 9" key="1">
    <citation type="submission" date="2021-01" db="EMBL/GenBank/DDBJ databases">
        <title>Sequencing the genomes of 1000 actinobacteria strains.</title>
        <authorList>
            <person name="Klenk H.-P."/>
        </authorList>
    </citation>
    <scope>NUCLEOTIDE SEQUENCE [LARGE SCALE GENOMIC DNA]</scope>
    <source>
        <strain evidence="8 9">DSM 18662</strain>
    </source>
</reference>
<dbReference type="GO" id="GO:0008910">
    <property type="term" value="F:kanamycin kinase activity"/>
    <property type="evidence" value="ECO:0007669"/>
    <property type="project" value="UniProtKB-EC"/>
</dbReference>
<comment type="caution">
    <text evidence="8">The sequence shown here is derived from an EMBL/GenBank/DDBJ whole genome shotgun (WGS) entry which is preliminary data.</text>
</comment>
<dbReference type="EMBL" id="JAFBCF010000001">
    <property type="protein sequence ID" value="MBM7797604.1"/>
    <property type="molecule type" value="Genomic_DNA"/>
</dbReference>
<dbReference type="RefSeq" id="WP_204916265.1">
    <property type="nucleotide sequence ID" value="NZ_BAAAQP010000011.1"/>
</dbReference>
<name>A0ABS2RF27_9ACTN</name>
<dbReference type="SUPFAM" id="SSF56112">
    <property type="entry name" value="Protein kinase-like (PK-like)"/>
    <property type="match status" value="1"/>
</dbReference>
<accession>A0ABS2RF27</accession>
<organism evidence="8 9">
    <name type="scientific">Microlunatus panaciterrae</name>
    <dbReference type="NCBI Taxonomy" id="400768"/>
    <lineage>
        <taxon>Bacteria</taxon>
        <taxon>Bacillati</taxon>
        <taxon>Actinomycetota</taxon>
        <taxon>Actinomycetes</taxon>
        <taxon>Propionibacteriales</taxon>
        <taxon>Propionibacteriaceae</taxon>
        <taxon>Microlunatus</taxon>
    </lineage>
</organism>
<dbReference type="Gene3D" id="3.90.1200.10">
    <property type="match status" value="1"/>
</dbReference>
<dbReference type="CDD" id="cd05150">
    <property type="entry name" value="APH"/>
    <property type="match status" value="1"/>
</dbReference>
<dbReference type="EC" id="2.7.1.95" evidence="8"/>
<feature type="domain" description="Aminoglycoside phosphotransferase" evidence="7">
    <location>
        <begin position="35"/>
        <end position="236"/>
    </location>
</feature>
<dbReference type="InterPro" id="IPR011009">
    <property type="entry name" value="Kinase-like_dom_sf"/>
</dbReference>
<sequence>MSIPGTEQLEPPDVVREIAAGRPLTPVWRNELGGLTFQIGDGAEREFVKWCPPHPEFDLEREATKLRWAARFITVPPVLGVGPTVTGSWLHTRGIAGDTAISPRWVAEPRTAVRAIALGLRALHDRLPVADCPFSWSLPDRFARIIRPEDRSLVAEAPEVDRLVVCHGDACAPNTLVTTDGGWSGHVDLGSLGVADRWADLAVATYSLGWNFPGRWEEEFLAAYGVEPDWARIDFYRRLWDAT</sequence>
<comment type="similarity">
    <text evidence="1">Belongs to the aminoglycoside phosphotransferase family.</text>
</comment>
<evidence type="ECO:0000256" key="3">
    <source>
        <dbReference type="ARBA" id="ARBA00022741"/>
    </source>
</evidence>
<proteinExistence type="inferred from homology"/>
<dbReference type="Proteomes" id="UP000704762">
    <property type="component" value="Unassembled WGS sequence"/>
</dbReference>
<keyword evidence="5" id="KW-0067">ATP-binding</keyword>
<keyword evidence="6" id="KW-0046">Antibiotic resistance</keyword>
<gene>
    <name evidence="8" type="ORF">JOE57_000525</name>
</gene>
<dbReference type="InterPro" id="IPR024165">
    <property type="entry name" value="Kan/Strep_kinase"/>
</dbReference>
<protein>
    <submittedName>
        <fullName evidence="8">Kanamycin kinase</fullName>
        <ecNumber evidence="8">2.7.1.95</ecNumber>
    </submittedName>
</protein>
<evidence type="ECO:0000256" key="1">
    <source>
        <dbReference type="ARBA" id="ARBA00006219"/>
    </source>
</evidence>
<evidence type="ECO:0000256" key="4">
    <source>
        <dbReference type="ARBA" id="ARBA00022777"/>
    </source>
</evidence>
<dbReference type="PIRSF" id="PIRSF000706">
    <property type="entry name" value="Kanamycin_kin"/>
    <property type="match status" value="1"/>
</dbReference>
<keyword evidence="4 8" id="KW-0418">Kinase</keyword>
<keyword evidence="2 8" id="KW-0808">Transferase</keyword>
<dbReference type="Pfam" id="PF01636">
    <property type="entry name" value="APH"/>
    <property type="match status" value="1"/>
</dbReference>
<dbReference type="Gene3D" id="3.30.200.20">
    <property type="entry name" value="Phosphorylase Kinase, domain 1"/>
    <property type="match status" value="1"/>
</dbReference>
<evidence type="ECO:0000259" key="7">
    <source>
        <dbReference type="Pfam" id="PF01636"/>
    </source>
</evidence>
<evidence type="ECO:0000313" key="8">
    <source>
        <dbReference type="EMBL" id="MBM7797604.1"/>
    </source>
</evidence>
<evidence type="ECO:0000256" key="2">
    <source>
        <dbReference type="ARBA" id="ARBA00022679"/>
    </source>
</evidence>
<evidence type="ECO:0000256" key="5">
    <source>
        <dbReference type="ARBA" id="ARBA00022840"/>
    </source>
</evidence>
<evidence type="ECO:0000256" key="6">
    <source>
        <dbReference type="ARBA" id="ARBA00023251"/>
    </source>
</evidence>
<dbReference type="InterPro" id="IPR002575">
    <property type="entry name" value="Aminoglycoside_PTrfase"/>
</dbReference>